<dbReference type="PANTHER" id="PTHR47926:SF444">
    <property type="entry name" value="PENTATRICOPEPTIDE REPEAT-CONTAINING PROTEIN"/>
    <property type="match status" value="1"/>
</dbReference>
<accession>A0A4Y7K911</accession>
<dbReference type="InterPro" id="IPR002885">
    <property type="entry name" value="PPR_rpt"/>
</dbReference>
<gene>
    <name evidence="3" type="ORF">C5167_032114</name>
</gene>
<dbReference type="FunFam" id="1.25.40.10:FF:000125">
    <property type="entry name" value="Pentatricopeptide repeat-containing protein"/>
    <property type="match status" value="1"/>
</dbReference>
<feature type="repeat" description="PPR" evidence="2">
    <location>
        <begin position="261"/>
        <end position="291"/>
    </location>
</feature>
<sequence>MHRLRVKVPCHPPLRQHPEHKQMLQTQFQWLLEKCKSVEEVNPILSKFVVSGLIRQSFYLCKLVEVLAQSQNSTLLLYSRLLLEHQSNVEEDFNMSPSTTTFLWNTIIRGYSRSRFPQQGITTYRKMLQSSCKPDNFTFPIVIKAASSMQEGVQVHGQIVSNGFEFNIFVVNTVLSMYTVFGDLKSAQRLFEISPNLDIVSWNTLIDGYVKSGAVELARSLFDKMTERNEITWTAMISGYAKSGNMDIAQSLFDRMPIRRSPVTWNSMISGFAKCGFVPLARKMFDEMPLRNVASWNAMISSYAQSGEVQLARSLFDKMPEKDVISWSCMISGYAQNGRGRDALGLFTEMVESKNCIRPNEVTLVSVLSVCGNLTALDQGKWVHVYIERNGMRLSDNLGAALVDMYAKCGCLGSAVEIFWKLVQKNVSTWNALITGFAVNGAAQEALKLFEEMLRLKEKPDSITFLGVLMACCHGGLVEEGLRHFKSMSKDYGIQPEIKHYGCVVDLLGRAGLLDEAQQMVRSMPMKPDVMVLGSLLGACRIHGNAAIADALRKEFLLDRNPEEAGCHVLLSNIYATAGRWGDASDMRSEINSSQIKKNTGFKAVQMGSETYHHLKVAGDDLLMSNPKCTEKAIDEFTCNALVLKFL</sequence>
<dbReference type="PROSITE" id="PS51375">
    <property type="entry name" value="PPR"/>
    <property type="match status" value="5"/>
</dbReference>
<keyword evidence="4" id="KW-1185">Reference proteome</keyword>
<feature type="repeat" description="PPR" evidence="2">
    <location>
        <begin position="198"/>
        <end position="232"/>
    </location>
</feature>
<evidence type="ECO:0000256" key="1">
    <source>
        <dbReference type="ARBA" id="ARBA00022737"/>
    </source>
</evidence>
<dbReference type="Pfam" id="PF13041">
    <property type="entry name" value="PPR_2"/>
    <property type="match status" value="4"/>
</dbReference>
<dbReference type="Pfam" id="PF20431">
    <property type="entry name" value="E_motif"/>
    <property type="match status" value="1"/>
</dbReference>
<dbReference type="SUPFAM" id="SSF48452">
    <property type="entry name" value="TPR-like"/>
    <property type="match status" value="2"/>
</dbReference>
<keyword evidence="1" id="KW-0677">Repeat</keyword>
<evidence type="ECO:0008006" key="5">
    <source>
        <dbReference type="Google" id="ProtNLM"/>
    </source>
</evidence>
<dbReference type="Pfam" id="PF01535">
    <property type="entry name" value="PPR"/>
    <property type="match status" value="3"/>
</dbReference>
<dbReference type="InterPro" id="IPR046960">
    <property type="entry name" value="PPR_At4g14850-like_plant"/>
</dbReference>
<proteinExistence type="predicted"/>
<dbReference type="InterPro" id="IPR046848">
    <property type="entry name" value="E_motif"/>
</dbReference>
<dbReference type="FunFam" id="1.25.40.10:FF:000329">
    <property type="entry name" value="Pentatricopeptide repeat-containing protein"/>
    <property type="match status" value="1"/>
</dbReference>
<reference evidence="3 4" key="1">
    <citation type="journal article" date="2018" name="Science">
        <title>The opium poppy genome and morphinan production.</title>
        <authorList>
            <person name="Guo L."/>
            <person name="Winzer T."/>
            <person name="Yang X."/>
            <person name="Li Y."/>
            <person name="Ning Z."/>
            <person name="He Z."/>
            <person name="Teodor R."/>
            <person name="Lu Y."/>
            <person name="Bowser T.A."/>
            <person name="Graham I.A."/>
            <person name="Ye K."/>
        </authorList>
    </citation>
    <scope>NUCLEOTIDE SEQUENCE [LARGE SCALE GENOMIC DNA]</scope>
    <source>
        <strain evidence="4">cv. HN1</strain>
        <tissue evidence="3">Leaves</tissue>
    </source>
</reference>
<dbReference type="Gramene" id="RZC68812">
    <property type="protein sequence ID" value="RZC68812"/>
    <property type="gene ID" value="C5167_032114"/>
</dbReference>
<protein>
    <recommendedName>
        <fullName evidence="5">Pentacotripeptide-repeat region of PRORP domain-containing protein</fullName>
    </recommendedName>
</protein>
<evidence type="ECO:0000313" key="4">
    <source>
        <dbReference type="Proteomes" id="UP000316621"/>
    </source>
</evidence>
<dbReference type="AlphaFoldDB" id="A0A4Y7K911"/>
<feature type="repeat" description="PPR" evidence="2">
    <location>
        <begin position="426"/>
        <end position="460"/>
    </location>
</feature>
<dbReference type="PANTHER" id="PTHR47926">
    <property type="entry name" value="PENTATRICOPEPTIDE REPEAT-CONTAINING PROTEIN"/>
    <property type="match status" value="1"/>
</dbReference>
<dbReference type="GO" id="GO:0009451">
    <property type="term" value="P:RNA modification"/>
    <property type="evidence" value="ECO:0007669"/>
    <property type="project" value="InterPro"/>
</dbReference>
<organism evidence="3 4">
    <name type="scientific">Papaver somniferum</name>
    <name type="common">Opium poppy</name>
    <dbReference type="NCBI Taxonomy" id="3469"/>
    <lineage>
        <taxon>Eukaryota</taxon>
        <taxon>Viridiplantae</taxon>
        <taxon>Streptophyta</taxon>
        <taxon>Embryophyta</taxon>
        <taxon>Tracheophyta</taxon>
        <taxon>Spermatophyta</taxon>
        <taxon>Magnoliopsida</taxon>
        <taxon>Ranunculales</taxon>
        <taxon>Papaveraceae</taxon>
        <taxon>Papaveroideae</taxon>
        <taxon>Papaver</taxon>
    </lineage>
</organism>
<evidence type="ECO:0000313" key="3">
    <source>
        <dbReference type="EMBL" id="RZC68812.1"/>
    </source>
</evidence>
<dbReference type="EMBL" id="CM010721">
    <property type="protein sequence ID" value="RZC68812.1"/>
    <property type="molecule type" value="Genomic_DNA"/>
</dbReference>
<dbReference type="NCBIfam" id="TIGR00756">
    <property type="entry name" value="PPR"/>
    <property type="match status" value="7"/>
</dbReference>
<dbReference type="FunFam" id="1.25.40.10:FF:000348">
    <property type="entry name" value="Pentatricopeptide repeat-containing protein chloroplastic"/>
    <property type="match status" value="1"/>
</dbReference>
<dbReference type="Proteomes" id="UP000316621">
    <property type="component" value="Chromosome 7"/>
</dbReference>
<feature type="repeat" description="PPR" evidence="2">
    <location>
        <begin position="100"/>
        <end position="134"/>
    </location>
</feature>
<evidence type="ECO:0000256" key="2">
    <source>
        <dbReference type="PROSITE-ProRule" id="PRU00708"/>
    </source>
</evidence>
<dbReference type="OMA" id="RRNISAW"/>
<name>A0A4Y7K911_PAPSO</name>
<dbReference type="GO" id="GO:0048731">
    <property type="term" value="P:system development"/>
    <property type="evidence" value="ECO:0007669"/>
    <property type="project" value="UniProtKB-ARBA"/>
</dbReference>
<dbReference type="GO" id="GO:0003723">
    <property type="term" value="F:RNA binding"/>
    <property type="evidence" value="ECO:0007669"/>
    <property type="project" value="InterPro"/>
</dbReference>
<dbReference type="Gene3D" id="1.25.40.10">
    <property type="entry name" value="Tetratricopeptide repeat domain"/>
    <property type="match status" value="3"/>
</dbReference>
<feature type="repeat" description="PPR" evidence="2">
    <location>
        <begin position="292"/>
        <end position="326"/>
    </location>
</feature>
<dbReference type="InterPro" id="IPR011990">
    <property type="entry name" value="TPR-like_helical_dom_sf"/>
</dbReference>